<organism evidence="7 8">
    <name type="scientific">Pectinatus cerevisiiphilus</name>
    <dbReference type="NCBI Taxonomy" id="86956"/>
    <lineage>
        <taxon>Bacteria</taxon>
        <taxon>Bacillati</taxon>
        <taxon>Bacillota</taxon>
        <taxon>Negativicutes</taxon>
        <taxon>Selenomonadales</taxon>
        <taxon>Selenomonadaceae</taxon>
        <taxon>Pectinatus</taxon>
    </lineage>
</organism>
<proteinExistence type="predicted"/>
<keyword evidence="7" id="KW-0282">Flagellum</keyword>
<keyword evidence="7" id="KW-0969">Cilium</keyword>
<dbReference type="EMBL" id="SMAA01000003">
    <property type="protein sequence ID" value="TCS80956.1"/>
    <property type="molecule type" value="Genomic_DNA"/>
</dbReference>
<keyword evidence="7" id="KW-0966">Cell projection</keyword>
<keyword evidence="4 6" id="KW-1133">Transmembrane helix</keyword>
<evidence type="ECO:0000256" key="2">
    <source>
        <dbReference type="ARBA" id="ARBA00022475"/>
    </source>
</evidence>
<dbReference type="AlphaFoldDB" id="A0A4R3KCJ5"/>
<gene>
    <name evidence="7" type="ORF">EDC37_103126</name>
</gene>
<dbReference type="InterPro" id="IPR022781">
    <property type="entry name" value="Flagellar_biosynth_FliO"/>
</dbReference>
<evidence type="ECO:0000256" key="4">
    <source>
        <dbReference type="ARBA" id="ARBA00022989"/>
    </source>
</evidence>
<comment type="caution">
    <text evidence="7">The sequence shown here is derived from an EMBL/GenBank/DDBJ whole genome shotgun (WGS) entry which is preliminary data.</text>
</comment>
<keyword evidence="2" id="KW-1003">Cell membrane</keyword>
<feature type="transmembrane region" description="Helical" evidence="6">
    <location>
        <begin position="51"/>
        <end position="76"/>
    </location>
</feature>
<dbReference type="Pfam" id="PF04347">
    <property type="entry name" value="FliO"/>
    <property type="match status" value="1"/>
</dbReference>
<reference evidence="7 8" key="1">
    <citation type="submission" date="2019-03" db="EMBL/GenBank/DDBJ databases">
        <title>Genomic Encyclopedia of Type Strains, Phase IV (KMG-IV): sequencing the most valuable type-strain genomes for metagenomic binning, comparative biology and taxonomic classification.</title>
        <authorList>
            <person name="Goeker M."/>
        </authorList>
    </citation>
    <scope>NUCLEOTIDE SEQUENCE [LARGE SCALE GENOMIC DNA]</scope>
    <source>
        <strain evidence="7 8">DSM 20467</strain>
    </source>
</reference>
<evidence type="ECO:0000256" key="6">
    <source>
        <dbReference type="SAM" id="Phobius"/>
    </source>
</evidence>
<dbReference type="GO" id="GO:0044781">
    <property type="term" value="P:bacterial-type flagellum organization"/>
    <property type="evidence" value="ECO:0007669"/>
    <property type="project" value="InterPro"/>
</dbReference>
<dbReference type="RefSeq" id="WP_132547690.1">
    <property type="nucleotide sequence ID" value="NZ_SMAA01000003.1"/>
</dbReference>
<comment type="subcellular location">
    <subcellularLocation>
        <location evidence="1">Cell membrane</location>
    </subcellularLocation>
</comment>
<evidence type="ECO:0000313" key="8">
    <source>
        <dbReference type="Proteomes" id="UP000295188"/>
    </source>
</evidence>
<name>A0A4R3KCJ5_9FIRM</name>
<keyword evidence="5 6" id="KW-0472">Membrane</keyword>
<accession>A0A4R3KCJ5</accession>
<sequence length="183" mass="20435">MKKYKFVIFSAAVFLFCWFVPVISVLAAGDSSSGGYLSQYQNVDPHPTSASWISTFGYLLSLVVIFVFVVGLAYYVSHYLGGRFGKQFKENSGGALLLNLSLGPNKSICVVEIAGHIMILGVTDHNITLLQEITDMQEIEKLHLSNSTEPVETNVLDLFGQQFNSLDKISKRIPEFFKNKYHK</sequence>
<dbReference type="GO" id="GO:0016020">
    <property type="term" value="C:membrane"/>
    <property type="evidence" value="ECO:0007669"/>
    <property type="project" value="InterPro"/>
</dbReference>
<evidence type="ECO:0000256" key="1">
    <source>
        <dbReference type="ARBA" id="ARBA00004236"/>
    </source>
</evidence>
<keyword evidence="8" id="KW-1185">Reference proteome</keyword>
<protein>
    <submittedName>
        <fullName evidence="7">Flagellar protein FliO/FliZ</fullName>
    </submittedName>
</protein>
<evidence type="ECO:0000313" key="7">
    <source>
        <dbReference type="EMBL" id="TCS80956.1"/>
    </source>
</evidence>
<dbReference type="OrthoDB" id="2080636at2"/>
<keyword evidence="3 6" id="KW-0812">Transmembrane</keyword>
<evidence type="ECO:0000256" key="5">
    <source>
        <dbReference type="ARBA" id="ARBA00023136"/>
    </source>
</evidence>
<evidence type="ECO:0000256" key="3">
    <source>
        <dbReference type="ARBA" id="ARBA00022692"/>
    </source>
</evidence>
<dbReference type="Proteomes" id="UP000295188">
    <property type="component" value="Unassembled WGS sequence"/>
</dbReference>